<evidence type="ECO:0000313" key="3">
    <source>
        <dbReference type="Proteomes" id="UP000799424"/>
    </source>
</evidence>
<dbReference type="EMBL" id="MU006218">
    <property type="protein sequence ID" value="KAF2831092.1"/>
    <property type="molecule type" value="Genomic_DNA"/>
</dbReference>
<name>A0A6A7ACV6_9PLEO</name>
<proteinExistence type="predicted"/>
<protein>
    <submittedName>
        <fullName evidence="2">Uncharacterized protein</fullName>
    </submittedName>
</protein>
<dbReference type="OrthoDB" id="3556572at2759"/>
<sequence length="576" mass="64975">MTTSLSSNTSATTLYPPQDPGQLSERKVGLDGIPNDIHYLIASELMECSPSAVQALGQSSKTLRQATLPLVFRHLVLKRSTKGSQTYEAYQALVEAFREHGNNEIAHHVRSLVVKNDLPEEDLMLVLDKISECGTLSKLSWETTAHISPSVLDKLHATWPDLELSVCVLNRAKAPIVLHRQMDTKLLSSPLLKKLTYNVYHEGASPEKPARSEWPKLTHALVSGGNVRALKIDSQPDRNRHRGDHVLKYTEPIRMMRLDITPGIRLPALEEFAFRGEGSWGPPPYLWDAEHCQLLREAMDMSRLRKLDFGSVMPVAFFSTFTGLLPELKALRFGIVPDGSINVTTRFIKSLKSLESLDIGRAQSAIDLLWPAIMKHKGSLKELILRPTTAGYCQPQYIDLERLQTLSIQFPMLERLGWDAPCKVEGNIIKLYRKTLGRPEHHVDPKHFAIVRSMNLKKLDLFLHLPDHATVYSEQLEQDAMGSIEAPPLDIDGSRAAAIGIMETISKAQERPLEKLTLHFARTGRSDRCQPYMMDTMMHLRRSKEEGAVGDSKYEVRGNQSWWGVSELQQEIMFED</sequence>
<dbReference type="AlphaFoldDB" id="A0A6A7ACV6"/>
<organism evidence="2 3">
    <name type="scientific">Ophiobolus disseminans</name>
    <dbReference type="NCBI Taxonomy" id="1469910"/>
    <lineage>
        <taxon>Eukaryota</taxon>
        <taxon>Fungi</taxon>
        <taxon>Dikarya</taxon>
        <taxon>Ascomycota</taxon>
        <taxon>Pezizomycotina</taxon>
        <taxon>Dothideomycetes</taxon>
        <taxon>Pleosporomycetidae</taxon>
        <taxon>Pleosporales</taxon>
        <taxon>Pleosporineae</taxon>
        <taxon>Phaeosphaeriaceae</taxon>
        <taxon>Ophiobolus</taxon>
    </lineage>
</organism>
<evidence type="ECO:0000256" key="1">
    <source>
        <dbReference type="SAM" id="MobiDB-lite"/>
    </source>
</evidence>
<feature type="region of interest" description="Disordered" evidence="1">
    <location>
        <begin position="1"/>
        <end position="24"/>
    </location>
</feature>
<gene>
    <name evidence="2" type="ORF">CC86DRAFT_134764</name>
</gene>
<accession>A0A6A7ACV6</accession>
<feature type="compositionally biased region" description="Low complexity" evidence="1">
    <location>
        <begin position="1"/>
        <end position="14"/>
    </location>
</feature>
<dbReference type="SUPFAM" id="SSF52047">
    <property type="entry name" value="RNI-like"/>
    <property type="match status" value="1"/>
</dbReference>
<evidence type="ECO:0000313" key="2">
    <source>
        <dbReference type="EMBL" id="KAF2831092.1"/>
    </source>
</evidence>
<dbReference type="Proteomes" id="UP000799424">
    <property type="component" value="Unassembled WGS sequence"/>
</dbReference>
<reference evidence="2" key="1">
    <citation type="journal article" date="2020" name="Stud. Mycol.">
        <title>101 Dothideomycetes genomes: a test case for predicting lifestyles and emergence of pathogens.</title>
        <authorList>
            <person name="Haridas S."/>
            <person name="Albert R."/>
            <person name="Binder M."/>
            <person name="Bloem J."/>
            <person name="Labutti K."/>
            <person name="Salamov A."/>
            <person name="Andreopoulos B."/>
            <person name="Baker S."/>
            <person name="Barry K."/>
            <person name="Bills G."/>
            <person name="Bluhm B."/>
            <person name="Cannon C."/>
            <person name="Castanera R."/>
            <person name="Culley D."/>
            <person name="Daum C."/>
            <person name="Ezra D."/>
            <person name="Gonzalez J."/>
            <person name="Henrissat B."/>
            <person name="Kuo A."/>
            <person name="Liang C."/>
            <person name="Lipzen A."/>
            <person name="Lutzoni F."/>
            <person name="Magnuson J."/>
            <person name="Mondo S."/>
            <person name="Nolan M."/>
            <person name="Ohm R."/>
            <person name="Pangilinan J."/>
            <person name="Park H.-J."/>
            <person name="Ramirez L."/>
            <person name="Alfaro M."/>
            <person name="Sun H."/>
            <person name="Tritt A."/>
            <person name="Yoshinaga Y."/>
            <person name="Zwiers L.-H."/>
            <person name="Turgeon B."/>
            <person name="Goodwin S."/>
            <person name="Spatafora J."/>
            <person name="Crous P."/>
            <person name="Grigoriev I."/>
        </authorList>
    </citation>
    <scope>NUCLEOTIDE SEQUENCE</scope>
    <source>
        <strain evidence="2">CBS 113818</strain>
    </source>
</reference>
<keyword evidence="3" id="KW-1185">Reference proteome</keyword>